<dbReference type="RefSeq" id="WP_128775619.1">
    <property type="nucleotide sequence ID" value="NZ_RYFI01000001.1"/>
</dbReference>
<evidence type="ECO:0000313" key="1">
    <source>
        <dbReference type="EMBL" id="RXF75441.1"/>
    </source>
</evidence>
<sequence length="125" mass="12703">MPDTSITRPKLERVVADVVASALRETAAAQPPSAGRIVTKASQAAADVARDPRIAPALAPVSRFDSQTIRGLVIAAGAPLLVAIGRLAGVEIAQGDAATALSTLVSLAGAAYAWHGRATTTRPLK</sequence>
<dbReference type="AlphaFoldDB" id="A0A4Q0MNI2"/>
<reference evidence="1 2" key="1">
    <citation type="submission" date="2018-12" db="EMBL/GenBank/DDBJ databases">
        <title>bacterium Hansschlegelia zhihuaiae S113.</title>
        <authorList>
            <person name="He J."/>
        </authorList>
    </citation>
    <scope>NUCLEOTIDE SEQUENCE [LARGE SCALE GENOMIC DNA]</scope>
    <source>
        <strain evidence="1 2">S 113</strain>
    </source>
</reference>
<dbReference type="EMBL" id="RYFI01000001">
    <property type="protein sequence ID" value="RXF75441.1"/>
    <property type="molecule type" value="Genomic_DNA"/>
</dbReference>
<keyword evidence="2" id="KW-1185">Reference proteome</keyword>
<proteinExistence type="predicted"/>
<protein>
    <submittedName>
        <fullName evidence="1">Uncharacterized protein</fullName>
    </submittedName>
</protein>
<dbReference type="Proteomes" id="UP000289708">
    <property type="component" value="Unassembled WGS sequence"/>
</dbReference>
<accession>A0A4Q0MNI2</accession>
<name>A0A4Q0MNI2_9HYPH</name>
<comment type="caution">
    <text evidence="1">The sequence shown here is derived from an EMBL/GenBank/DDBJ whole genome shotgun (WGS) entry which is preliminary data.</text>
</comment>
<dbReference type="OrthoDB" id="9948972at2"/>
<gene>
    <name evidence="1" type="ORF">EK403_00865</name>
</gene>
<organism evidence="1 2">
    <name type="scientific">Hansschlegelia zhihuaiae</name>
    <dbReference type="NCBI Taxonomy" id="405005"/>
    <lineage>
        <taxon>Bacteria</taxon>
        <taxon>Pseudomonadati</taxon>
        <taxon>Pseudomonadota</taxon>
        <taxon>Alphaproteobacteria</taxon>
        <taxon>Hyphomicrobiales</taxon>
        <taxon>Methylopilaceae</taxon>
        <taxon>Hansschlegelia</taxon>
    </lineage>
</organism>
<evidence type="ECO:0000313" key="2">
    <source>
        <dbReference type="Proteomes" id="UP000289708"/>
    </source>
</evidence>